<proteinExistence type="predicted"/>
<comment type="caution">
    <text evidence="1">The sequence shown here is derived from an EMBL/GenBank/DDBJ whole genome shotgun (WGS) entry which is preliminary data.</text>
</comment>
<evidence type="ECO:0000313" key="1">
    <source>
        <dbReference type="EMBL" id="KAK5999339.1"/>
    </source>
</evidence>
<evidence type="ECO:0008006" key="3">
    <source>
        <dbReference type="Google" id="ProtNLM"/>
    </source>
</evidence>
<organism evidence="1 2">
    <name type="scientific">Aureobasidium pullulans</name>
    <name type="common">Black yeast</name>
    <name type="synonym">Pullularia pullulans</name>
    <dbReference type="NCBI Taxonomy" id="5580"/>
    <lineage>
        <taxon>Eukaryota</taxon>
        <taxon>Fungi</taxon>
        <taxon>Dikarya</taxon>
        <taxon>Ascomycota</taxon>
        <taxon>Pezizomycotina</taxon>
        <taxon>Dothideomycetes</taxon>
        <taxon>Dothideomycetidae</taxon>
        <taxon>Dothideales</taxon>
        <taxon>Saccotheciaceae</taxon>
        <taxon>Aureobasidium</taxon>
    </lineage>
</organism>
<dbReference type="Gene3D" id="3.80.10.10">
    <property type="entry name" value="Ribonuclease Inhibitor"/>
    <property type="match status" value="1"/>
</dbReference>
<reference evidence="1 2" key="1">
    <citation type="submission" date="2023-11" db="EMBL/GenBank/DDBJ databases">
        <title>Draft genome sequence and annotation of the polyextremotolerant black yeast-like fungus Aureobasidium pullulans NRRL 62042.</title>
        <authorList>
            <person name="Dielentheis-Frenken M.R.E."/>
            <person name="Wibberg D."/>
            <person name="Blank L.M."/>
            <person name="Tiso T."/>
        </authorList>
    </citation>
    <scope>NUCLEOTIDE SEQUENCE [LARGE SCALE GENOMIC DNA]</scope>
    <source>
        <strain evidence="1 2">NRRL 62042</strain>
    </source>
</reference>
<dbReference type="EMBL" id="JASGXD010000026">
    <property type="protein sequence ID" value="KAK5999339.1"/>
    <property type="molecule type" value="Genomic_DNA"/>
</dbReference>
<dbReference type="InterPro" id="IPR032675">
    <property type="entry name" value="LRR_dom_sf"/>
</dbReference>
<name>A0ABR0T4T1_AURPU</name>
<accession>A0ABR0T4T1</accession>
<dbReference type="Proteomes" id="UP001341245">
    <property type="component" value="Unassembled WGS sequence"/>
</dbReference>
<sequence length="492" mass="56173">MAAVQQVLALPELLSSILECLEFDRAALCSAHLVNSTWARCTRVILWRNAPFSSLAAIEPARQQQYANLIRVSFSWNTYYPAELDRLAFPSLERCLFDAADLFNFPDMRMVLPPFFKASPQYLDMWLKGRDTPENLPEYIRQGLWEDKLDRRQATRKDLSEPVWSSIFCSRKLRSHISGKRPGDRRAGEVLALLASHEIYEEFFFYAVTIDMEAVDFLCSAITKRPLFPCLKHFGAFVRRDAPRVLFPLLPRTLSSLLLCVGSLAGPYYEMATQFTCLESLTIIGCEDILGTFPIQYLGMLHSLHSLAIELLPLNESSQFGWRENQSTQLPPFTDFDFDIMTSGVPLLHTLILNIPCKLSLSALRSLATNCPTLKIFKTCTKIDINDWASKEHPNLPSLDELVMTHGEYGDFWAGTQHKTQWSSRRTSGRPTMHLVNEDVVDPAHASMILRHCPNLSRLHLHLVDYGMFELGQIRAREGRHRWWDNAIGSAF</sequence>
<gene>
    <name evidence="1" type="ORF">QM012_005557</name>
</gene>
<keyword evidence="2" id="KW-1185">Reference proteome</keyword>
<protein>
    <recommendedName>
        <fullName evidence="3">F-box domain-containing protein</fullName>
    </recommendedName>
</protein>
<evidence type="ECO:0000313" key="2">
    <source>
        <dbReference type="Proteomes" id="UP001341245"/>
    </source>
</evidence>